<evidence type="ECO:0000313" key="2">
    <source>
        <dbReference type="EMBL" id="CAF4620182.1"/>
    </source>
</evidence>
<accession>A0A821DFJ6</accession>
<feature type="compositionally biased region" description="Basic and acidic residues" evidence="1">
    <location>
        <begin position="20"/>
        <end position="39"/>
    </location>
</feature>
<gene>
    <name evidence="2" type="ORF">HFQ381_LOCUS34339</name>
</gene>
<dbReference type="AlphaFoldDB" id="A0A821DFJ6"/>
<dbReference type="EMBL" id="CAJOBO010014943">
    <property type="protein sequence ID" value="CAF4620182.1"/>
    <property type="molecule type" value="Genomic_DNA"/>
</dbReference>
<feature type="region of interest" description="Disordered" evidence="1">
    <location>
        <begin position="1"/>
        <end position="39"/>
    </location>
</feature>
<feature type="non-terminal residue" evidence="2">
    <location>
        <position position="1"/>
    </location>
</feature>
<proteinExistence type="predicted"/>
<protein>
    <submittedName>
        <fullName evidence="2">Uncharacterized protein</fullName>
    </submittedName>
</protein>
<sequence length="39" mass="4464">MAYSEDESDDGKKTSMPKKGLTDELCKSLRQDSRRNKSK</sequence>
<evidence type="ECO:0000313" key="3">
    <source>
        <dbReference type="Proteomes" id="UP000663851"/>
    </source>
</evidence>
<dbReference type="Proteomes" id="UP000663851">
    <property type="component" value="Unassembled WGS sequence"/>
</dbReference>
<comment type="caution">
    <text evidence="2">The sequence shown here is derived from an EMBL/GenBank/DDBJ whole genome shotgun (WGS) entry which is preliminary data.</text>
</comment>
<organism evidence="2 3">
    <name type="scientific">Rotaria socialis</name>
    <dbReference type="NCBI Taxonomy" id="392032"/>
    <lineage>
        <taxon>Eukaryota</taxon>
        <taxon>Metazoa</taxon>
        <taxon>Spiralia</taxon>
        <taxon>Gnathifera</taxon>
        <taxon>Rotifera</taxon>
        <taxon>Eurotatoria</taxon>
        <taxon>Bdelloidea</taxon>
        <taxon>Philodinida</taxon>
        <taxon>Philodinidae</taxon>
        <taxon>Rotaria</taxon>
    </lineage>
</organism>
<reference evidence="2" key="1">
    <citation type="submission" date="2021-02" db="EMBL/GenBank/DDBJ databases">
        <authorList>
            <person name="Nowell W R."/>
        </authorList>
    </citation>
    <scope>NUCLEOTIDE SEQUENCE</scope>
</reference>
<name>A0A821DFJ6_9BILA</name>
<evidence type="ECO:0000256" key="1">
    <source>
        <dbReference type="SAM" id="MobiDB-lite"/>
    </source>
</evidence>